<evidence type="ECO:0000256" key="5">
    <source>
        <dbReference type="ARBA" id="ARBA00022692"/>
    </source>
</evidence>
<keyword evidence="2" id="KW-1003">Cell membrane</keyword>
<dbReference type="Pfam" id="PF13231">
    <property type="entry name" value="PMT_2"/>
    <property type="match status" value="1"/>
</dbReference>
<name>A0A1X4G4Q4_9CYAN</name>
<feature type="domain" description="Glycosyltransferase RgtA/B/C/D-like" evidence="9">
    <location>
        <begin position="83"/>
        <end position="130"/>
    </location>
</feature>
<dbReference type="GO" id="GO:0010041">
    <property type="term" value="P:response to iron(III) ion"/>
    <property type="evidence" value="ECO:0007669"/>
    <property type="project" value="TreeGrafter"/>
</dbReference>
<evidence type="ECO:0000256" key="3">
    <source>
        <dbReference type="ARBA" id="ARBA00022676"/>
    </source>
</evidence>
<dbReference type="EMBL" id="NBYN01000055">
    <property type="protein sequence ID" value="OSO89501.1"/>
    <property type="molecule type" value="Genomic_DNA"/>
</dbReference>
<dbReference type="PANTHER" id="PTHR33908">
    <property type="entry name" value="MANNOSYLTRANSFERASE YKCB-RELATED"/>
    <property type="match status" value="1"/>
</dbReference>
<evidence type="ECO:0000256" key="2">
    <source>
        <dbReference type="ARBA" id="ARBA00022475"/>
    </source>
</evidence>
<evidence type="ECO:0000313" key="11">
    <source>
        <dbReference type="Proteomes" id="UP000192997"/>
    </source>
</evidence>
<organism evidence="10 11">
    <name type="scientific">Cylindrospermopsis raciborskii CENA303</name>
    <dbReference type="NCBI Taxonomy" id="1170769"/>
    <lineage>
        <taxon>Bacteria</taxon>
        <taxon>Bacillati</taxon>
        <taxon>Cyanobacteriota</taxon>
        <taxon>Cyanophyceae</taxon>
        <taxon>Nostocales</taxon>
        <taxon>Aphanizomenonaceae</taxon>
        <taxon>Cylindrospermopsis</taxon>
    </lineage>
</organism>
<dbReference type="Proteomes" id="UP000192997">
    <property type="component" value="Unassembled WGS sequence"/>
</dbReference>
<dbReference type="AlphaFoldDB" id="A0A1X4G4Q4"/>
<keyword evidence="5 8" id="KW-0812">Transmembrane</keyword>
<comment type="subcellular location">
    <subcellularLocation>
        <location evidence="1">Cell membrane</location>
        <topology evidence="1">Multi-pass membrane protein</topology>
    </subcellularLocation>
</comment>
<evidence type="ECO:0000256" key="1">
    <source>
        <dbReference type="ARBA" id="ARBA00004651"/>
    </source>
</evidence>
<protein>
    <submittedName>
        <fullName evidence="10">Glycosyltransferase</fullName>
    </submittedName>
</protein>
<dbReference type="GO" id="GO:0005886">
    <property type="term" value="C:plasma membrane"/>
    <property type="evidence" value="ECO:0007669"/>
    <property type="project" value="UniProtKB-SubCell"/>
</dbReference>
<evidence type="ECO:0000256" key="4">
    <source>
        <dbReference type="ARBA" id="ARBA00022679"/>
    </source>
</evidence>
<keyword evidence="4 10" id="KW-0808">Transferase</keyword>
<dbReference type="InterPro" id="IPR038731">
    <property type="entry name" value="RgtA/B/C-like"/>
</dbReference>
<feature type="transmembrane region" description="Helical" evidence="8">
    <location>
        <begin position="346"/>
        <end position="365"/>
    </location>
</feature>
<gene>
    <name evidence="10" type="ORF">B7O87_12555</name>
</gene>
<keyword evidence="7 8" id="KW-0472">Membrane</keyword>
<evidence type="ECO:0000256" key="6">
    <source>
        <dbReference type="ARBA" id="ARBA00022989"/>
    </source>
</evidence>
<evidence type="ECO:0000259" key="9">
    <source>
        <dbReference type="Pfam" id="PF13231"/>
    </source>
</evidence>
<dbReference type="PANTHER" id="PTHR33908:SF3">
    <property type="entry name" value="UNDECAPRENYL PHOSPHATE-ALPHA-4-AMINO-4-DEOXY-L-ARABINOSE ARABINOSYL TRANSFERASE"/>
    <property type="match status" value="1"/>
</dbReference>
<feature type="transmembrane region" description="Helical" evidence="8">
    <location>
        <begin position="104"/>
        <end position="125"/>
    </location>
</feature>
<dbReference type="GO" id="GO:0016763">
    <property type="term" value="F:pentosyltransferase activity"/>
    <property type="evidence" value="ECO:0007669"/>
    <property type="project" value="TreeGrafter"/>
</dbReference>
<feature type="transmembrane region" description="Helical" evidence="8">
    <location>
        <begin position="298"/>
        <end position="325"/>
    </location>
</feature>
<dbReference type="GO" id="GO:0009103">
    <property type="term" value="P:lipopolysaccharide biosynthetic process"/>
    <property type="evidence" value="ECO:0007669"/>
    <property type="project" value="UniProtKB-ARBA"/>
</dbReference>
<dbReference type="RefSeq" id="WP_085728799.1">
    <property type="nucleotide sequence ID" value="NZ_NBYN01000055.1"/>
</dbReference>
<accession>A0A1X4G4Q4</accession>
<evidence type="ECO:0000313" key="10">
    <source>
        <dbReference type="EMBL" id="OSO89501.1"/>
    </source>
</evidence>
<reference evidence="11" key="1">
    <citation type="submission" date="2017-04" db="EMBL/GenBank/DDBJ databases">
        <authorList>
            <person name="Abreu V.A."/>
            <person name="Popin R.V."/>
            <person name="Rigonato J."/>
            <person name="Andreote A.P."/>
            <person name="Schaker P.C."/>
            <person name="Hoff-Risseti C."/>
            <person name="Alvarenga D.O."/>
            <person name="Varani A.M."/>
            <person name="Fiore M.F."/>
        </authorList>
    </citation>
    <scope>NUCLEOTIDE SEQUENCE [LARGE SCALE GENOMIC DNA]</scope>
    <source>
        <strain evidence="11">CENA303</strain>
    </source>
</reference>
<feature type="transmembrane region" description="Helical" evidence="8">
    <location>
        <begin position="371"/>
        <end position="392"/>
    </location>
</feature>
<comment type="caution">
    <text evidence="10">The sequence shown here is derived from an EMBL/GenBank/DDBJ whole genome shotgun (WGS) entry which is preliminary data.</text>
</comment>
<feature type="transmembrane region" description="Helical" evidence="8">
    <location>
        <begin position="404"/>
        <end position="426"/>
    </location>
</feature>
<feature type="transmembrane region" description="Helical" evidence="8">
    <location>
        <begin position="446"/>
        <end position="464"/>
    </location>
</feature>
<dbReference type="InterPro" id="IPR050297">
    <property type="entry name" value="LipidA_mod_glycosyltrf_83"/>
</dbReference>
<feature type="transmembrane region" description="Helical" evidence="8">
    <location>
        <begin position="172"/>
        <end position="190"/>
    </location>
</feature>
<sequence>MILRLINLSPIRDWFQNMRDNSILIKTFTLIWLLGINFIAFIWNLGSVGLIDETEPLFAEASRQMLITGDWITPFFDGQTRFDKPALIYWFQAIAYKIMGVNEWAVRLPSALAAIAVTIMAFYVVQWHFTEKDRLDQTNNLPRRYFIATLTSGMIALNPEMIVWGRVGVSDMLLTGGIACSLLSFFVGYAQNSHPSRWPNPWYVTSYILMGAAVLTKGPVGIVLPGLILIAFALYLGKFKQLWQEAQPVLGIFIVLIINAPWYILVTWRNGWNFINTFFGYHNIERFTEVVNGHSAPWYFYFLVVLFGFLPYSVFLPAALIKFMGWKFWQNPWRSHIISQERSQHLGLFACFWFLGVFIFFTIATTKLPSYVLPLMPAAGILIGLFSSDLFTHKPTDKSFRLSSWANVAFLLTIAIALLHVLQLLGTDSAAPEFYQQLQHSGLTNLGGWIWLIAAIAVACLNLIRSYKTVLAINIVAFVIFLALVLIPALFMMDEQRQAPLRQLSALAVSEIKPHEELVMVGFRKPTVSFYSRKAVTYLKDAQEALDYIHTQSVTTKNSHSLLLLLEQQEFVTMSLPLENYKPIAKKGVYHLIRLPLPPIKKSHSFSKA</sequence>
<evidence type="ECO:0000256" key="7">
    <source>
        <dbReference type="ARBA" id="ARBA00023136"/>
    </source>
</evidence>
<feature type="transmembrane region" description="Helical" evidence="8">
    <location>
        <begin position="249"/>
        <end position="268"/>
    </location>
</feature>
<keyword evidence="3" id="KW-0328">Glycosyltransferase</keyword>
<keyword evidence="6 8" id="KW-1133">Transmembrane helix</keyword>
<feature type="transmembrane region" description="Helical" evidence="8">
    <location>
        <begin position="471"/>
        <end position="493"/>
    </location>
</feature>
<proteinExistence type="predicted"/>
<evidence type="ECO:0000256" key="8">
    <source>
        <dbReference type="SAM" id="Phobius"/>
    </source>
</evidence>
<feature type="transmembrane region" description="Helical" evidence="8">
    <location>
        <begin position="210"/>
        <end position="237"/>
    </location>
</feature>
<feature type="transmembrane region" description="Helical" evidence="8">
    <location>
        <begin position="23"/>
        <end position="43"/>
    </location>
</feature>